<dbReference type="RefSeq" id="XP_064710239.1">
    <property type="nucleotide sequence ID" value="XM_064851236.1"/>
</dbReference>
<protein>
    <recommendedName>
        <fullName evidence="4">DNA2/NAM7 helicase helicase domain-containing protein</fullName>
    </recommendedName>
</protein>
<dbReference type="AlphaFoldDB" id="A0AAV9NN91"/>
<evidence type="ECO:0000313" key="2">
    <source>
        <dbReference type="EMBL" id="KAK5061142.1"/>
    </source>
</evidence>
<gene>
    <name evidence="2" type="ORF">LTR84_007684</name>
</gene>
<evidence type="ECO:0000256" key="1">
    <source>
        <dbReference type="SAM" id="MobiDB-lite"/>
    </source>
</evidence>
<organism evidence="2 3">
    <name type="scientific">Exophiala bonariae</name>
    <dbReference type="NCBI Taxonomy" id="1690606"/>
    <lineage>
        <taxon>Eukaryota</taxon>
        <taxon>Fungi</taxon>
        <taxon>Dikarya</taxon>
        <taxon>Ascomycota</taxon>
        <taxon>Pezizomycotina</taxon>
        <taxon>Eurotiomycetes</taxon>
        <taxon>Chaetothyriomycetidae</taxon>
        <taxon>Chaetothyriales</taxon>
        <taxon>Herpotrichiellaceae</taxon>
        <taxon>Exophiala</taxon>
    </lineage>
</organism>
<dbReference type="Proteomes" id="UP001358417">
    <property type="component" value="Unassembled WGS sequence"/>
</dbReference>
<sequence length="562" mass="62987">MYRRGGVSNARVSLVATFNNASSEHCHTGTLDWHLDVKPYFREIEIIKETTWKVKDCNFFGKAATTDVFNRDHDWATPDAHAPLNWMASLRFADEDRVIEIKFSFPDAGKRDQLKEIIYSLGKAGHMPFNPFRSEKTGIPLVQYGMIRPVDELAKCKYNNSDQEYDFAMYTAKNTFSNINEYVIQHACGEYQEWTYQRSVFENWRDGKHDCSFVALQGDIMLVKVKVNGVKLDKLPLTNNVTLQIMFTPEGISHVEGMQKVKAAIKEDVLHLAGPDEIALLVVNKTAEHFRGMCSVFPKQDGPTFTCTISAELDDSHIKWQLHASSEMTSKRTIWNQLFVNEDACIEPFNDPSEAFKEFSDVEKAMIFMEECKKAQLSESQMAAAGVACFRNVAGAAAIKAAAGTGKTRVSSVVVNYFLRIGTHVIGIATSNSAVDASYTGIETLQATPLPVDNEDQDHNQNAEEQHAVPEDPTNVSSGHDAFLEESPIRFYAWANEVSDLKHAGPRILLGCCARKGRIAKMSYIGEYTRKMISDDRVAVARVTPTAEEVAEHKKRTVRAKN</sequence>
<dbReference type="SUPFAM" id="SSF52540">
    <property type="entry name" value="P-loop containing nucleoside triphosphate hydrolases"/>
    <property type="match status" value="1"/>
</dbReference>
<feature type="region of interest" description="Disordered" evidence="1">
    <location>
        <begin position="450"/>
        <end position="480"/>
    </location>
</feature>
<dbReference type="InterPro" id="IPR027417">
    <property type="entry name" value="P-loop_NTPase"/>
</dbReference>
<reference evidence="2 3" key="1">
    <citation type="submission" date="2023-08" db="EMBL/GenBank/DDBJ databases">
        <title>Black Yeasts Isolated from many extreme environments.</title>
        <authorList>
            <person name="Coleine C."/>
            <person name="Stajich J.E."/>
            <person name="Selbmann L."/>
        </authorList>
    </citation>
    <scope>NUCLEOTIDE SEQUENCE [LARGE SCALE GENOMIC DNA]</scope>
    <source>
        <strain evidence="2 3">CCFEE 5792</strain>
    </source>
</reference>
<accession>A0AAV9NN91</accession>
<keyword evidence="3" id="KW-1185">Reference proteome</keyword>
<dbReference type="EMBL" id="JAVRRD010000003">
    <property type="protein sequence ID" value="KAK5061142.1"/>
    <property type="molecule type" value="Genomic_DNA"/>
</dbReference>
<evidence type="ECO:0008006" key="4">
    <source>
        <dbReference type="Google" id="ProtNLM"/>
    </source>
</evidence>
<dbReference type="GeneID" id="89975849"/>
<name>A0AAV9NN91_9EURO</name>
<dbReference type="Gene3D" id="3.40.50.300">
    <property type="entry name" value="P-loop containing nucleotide triphosphate hydrolases"/>
    <property type="match status" value="1"/>
</dbReference>
<proteinExistence type="predicted"/>
<evidence type="ECO:0000313" key="3">
    <source>
        <dbReference type="Proteomes" id="UP001358417"/>
    </source>
</evidence>
<feature type="compositionally biased region" description="Basic and acidic residues" evidence="1">
    <location>
        <begin position="457"/>
        <end position="470"/>
    </location>
</feature>
<comment type="caution">
    <text evidence="2">The sequence shown here is derived from an EMBL/GenBank/DDBJ whole genome shotgun (WGS) entry which is preliminary data.</text>
</comment>